<evidence type="ECO:0000313" key="2">
    <source>
        <dbReference type="Proteomes" id="UP000467006"/>
    </source>
</evidence>
<dbReference type="KEGG" id="mdu:MDUV_20750"/>
<keyword evidence="2" id="KW-1185">Reference proteome</keyword>
<gene>
    <name evidence="1" type="ORF">MDUV_20750</name>
</gene>
<accession>A0A7I7JZE3</accession>
<organism evidence="1 2">
    <name type="scientific">Mycolicibacterium duvalii</name>
    <dbReference type="NCBI Taxonomy" id="39688"/>
    <lineage>
        <taxon>Bacteria</taxon>
        <taxon>Bacillati</taxon>
        <taxon>Actinomycetota</taxon>
        <taxon>Actinomycetes</taxon>
        <taxon>Mycobacteriales</taxon>
        <taxon>Mycobacteriaceae</taxon>
        <taxon>Mycolicibacterium</taxon>
    </lineage>
</organism>
<reference evidence="1 2" key="1">
    <citation type="journal article" date="2019" name="Emerg. Microbes Infect.">
        <title>Comprehensive subspecies identification of 175 nontuberculous mycobacteria species based on 7547 genomic profiles.</title>
        <authorList>
            <person name="Matsumoto Y."/>
            <person name="Kinjo T."/>
            <person name="Motooka D."/>
            <person name="Nabeya D."/>
            <person name="Jung N."/>
            <person name="Uechi K."/>
            <person name="Horii T."/>
            <person name="Iida T."/>
            <person name="Fujita J."/>
            <person name="Nakamura S."/>
        </authorList>
    </citation>
    <scope>NUCLEOTIDE SEQUENCE [LARGE SCALE GENOMIC DNA]</scope>
    <source>
        <strain evidence="1 2">JCM 6396</strain>
    </source>
</reference>
<dbReference type="RefSeq" id="WP_098001846.1">
    <property type="nucleotide sequence ID" value="NZ_AP022563.1"/>
</dbReference>
<name>A0A7I7JZE3_9MYCO</name>
<dbReference type="EMBL" id="AP022563">
    <property type="protein sequence ID" value="BBX17215.1"/>
    <property type="molecule type" value="Genomic_DNA"/>
</dbReference>
<protein>
    <submittedName>
        <fullName evidence="1">Uncharacterized protein</fullName>
    </submittedName>
</protein>
<dbReference type="Proteomes" id="UP000467006">
    <property type="component" value="Chromosome"/>
</dbReference>
<dbReference type="AlphaFoldDB" id="A0A7I7JZE3"/>
<proteinExistence type="predicted"/>
<evidence type="ECO:0000313" key="1">
    <source>
        <dbReference type="EMBL" id="BBX17215.1"/>
    </source>
</evidence>
<dbReference type="OrthoDB" id="4748009at2"/>
<sequence length="140" mass="14969">MIRQLFVASVVSAAAVVGAPIAAAEPGPMYPDDPGRYATDVPGMVYDAHLTAPCTNMERFTFGRGPGGEALQCRWIPNQWPPVYTGFWQISYGLQGVQEIGSPCPDPQSAAQAPDGRPLVCMGARGWQAGIFNREGFTPL</sequence>